<name>A0A154PEV9_DUFNO</name>
<proteinExistence type="predicted"/>
<protein>
    <submittedName>
        <fullName evidence="1">Uncharacterized protein</fullName>
    </submittedName>
</protein>
<sequence>MRIVSETQEHSSYLLENSPFFLSSSNPKKVNGAMNTNINNKKFKLVPLRNQPMQAICMQARMRLKRHRGWWVGVG</sequence>
<keyword evidence="2" id="KW-1185">Reference proteome</keyword>
<gene>
    <name evidence="1" type="ORF">WN55_01488</name>
</gene>
<reference evidence="1 2" key="1">
    <citation type="submission" date="2015-07" db="EMBL/GenBank/DDBJ databases">
        <title>The genome of Dufourea novaeangliae.</title>
        <authorList>
            <person name="Pan H."/>
            <person name="Kapheim K."/>
        </authorList>
    </citation>
    <scope>NUCLEOTIDE SEQUENCE [LARGE SCALE GENOMIC DNA]</scope>
    <source>
        <strain evidence="1">0120121106</strain>
        <tissue evidence="1">Whole body</tissue>
    </source>
</reference>
<dbReference type="Proteomes" id="UP000076502">
    <property type="component" value="Unassembled WGS sequence"/>
</dbReference>
<accession>A0A154PEV9</accession>
<dbReference type="EMBL" id="KQ434889">
    <property type="protein sequence ID" value="KZC10372.1"/>
    <property type="molecule type" value="Genomic_DNA"/>
</dbReference>
<dbReference type="AlphaFoldDB" id="A0A154PEV9"/>
<evidence type="ECO:0000313" key="2">
    <source>
        <dbReference type="Proteomes" id="UP000076502"/>
    </source>
</evidence>
<organism evidence="1 2">
    <name type="scientific">Dufourea novaeangliae</name>
    <name type="common">Sweat bee</name>
    <dbReference type="NCBI Taxonomy" id="178035"/>
    <lineage>
        <taxon>Eukaryota</taxon>
        <taxon>Metazoa</taxon>
        <taxon>Ecdysozoa</taxon>
        <taxon>Arthropoda</taxon>
        <taxon>Hexapoda</taxon>
        <taxon>Insecta</taxon>
        <taxon>Pterygota</taxon>
        <taxon>Neoptera</taxon>
        <taxon>Endopterygota</taxon>
        <taxon>Hymenoptera</taxon>
        <taxon>Apocrita</taxon>
        <taxon>Aculeata</taxon>
        <taxon>Apoidea</taxon>
        <taxon>Anthophila</taxon>
        <taxon>Halictidae</taxon>
        <taxon>Rophitinae</taxon>
        <taxon>Dufourea</taxon>
    </lineage>
</organism>
<evidence type="ECO:0000313" key="1">
    <source>
        <dbReference type="EMBL" id="KZC10372.1"/>
    </source>
</evidence>